<gene>
    <name evidence="1" type="ORF">SOMG_02301</name>
</gene>
<accession>A0AAF0ASW6</accession>
<dbReference type="KEGG" id="som:SOMG_02301"/>
<dbReference type="GeneID" id="80875782"/>
<dbReference type="EMBL" id="CP115611">
    <property type="protein sequence ID" value="WBW71176.1"/>
    <property type="molecule type" value="Genomic_DNA"/>
</dbReference>
<proteinExistence type="predicted"/>
<name>A0AAF0ASW6_9SCHI</name>
<dbReference type="Proteomes" id="UP001212411">
    <property type="component" value="Chromosome 1"/>
</dbReference>
<evidence type="ECO:0000313" key="2">
    <source>
        <dbReference type="Proteomes" id="UP001212411"/>
    </source>
</evidence>
<dbReference type="AlphaFoldDB" id="A0AAF0ASW6"/>
<keyword evidence="2" id="KW-1185">Reference proteome</keyword>
<sequence>MACMNVRNVPGKACGKLTRNESPPAVDAYIVKQQARFQSGSKFDGFIFFRLIRGLTDGLWIRQNTWLLCLVDCLKETVHAICSMRSSSTRQEE</sequence>
<reference evidence="1 2" key="1">
    <citation type="journal article" date="2023" name="G3 (Bethesda)">
        <title>A high-quality reference genome for the fission yeast Schizosaccharomyces osmophilus.</title>
        <authorList>
            <person name="Jia G.S."/>
            <person name="Zhang W.C."/>
            <person name="Liang Y."/>
            <person name="Liu X.H."/>
            <person name="Rhind N."/>
            <person name="Pidoux A."/>
            <person name="Brysch-Herzberg M."/>
            <person name="Du L.L."/>
        </authorList>
    </citation>
    <scope>NUCLEOTIDE SEQUENCE [LARGE SCALE GENOMIC DNA]</scope>
    <source>
        <strain evidence="1 2">CBS 15793</strain>
    </source>
</reference>
<protein>
    <submittedName>
        <fullName evidence="1">Uncharacterized protein</fullName>
    </submittedName>
</protein>
<dbReference type="RefSeq" id="XP_056035419.1">
    <property type="nucleotide sequence ID" value="XM_056181093.1"/>
</dbReference>
<organism evidence="1 2">
    <name type="scientific">Schizosaccharomyces osmophilus</name>
    <dbReference type="NCBI Taxonomy" id="2545709"/>
    <lineage>
        <taxon>Eukaryota</taxon>
        <taxon>Fungi</taxon>
        <taxon>Dikarya</taxon>
        <taxon>Ascomycota</taxon>
        <taxon>Taphrinomycotina</taxon>
        <taxon>Schizosaccharomycetes</taxon>
        <taxon>Schizosaccharomycetales</taxon>
        <taxon>Schizosaccharomycetaceae</taxon>
        <taxon>Schizosaccharomyces</taxon>
    </lineage>
</organism>
<evidence type="ECO:0000313" key="1">
    <source>
        <dbReference type="EMBL" id="WBW71176.1"/>
    </source>
</evidence>